<keyword evidence="5" id="KW-0449">Lipoprotein</keyword>
<keyword evidence="2" id="KW-0732">Signal</keyword>
<proteinExistence type="predicted"/>
<dbReference type="Pfam" id="PF03783">
    <property type="entry name" value="CsgG"/>
    <property type="match status" value="1"/>
</dbReference>
<protein>
    <submittedName>
        <fullName evidence="6">CsgG/HfaB family protein</fullName>
    </submittedName>
</protein>
<reference evidence="7" key="1">
    <citation type="submission" date="2020-10" db="EMBL/GenBank/DDBJ databases">
        <title>Genome-based taxonomic classification of the species Anabaenopsis elenkinii.</title>
        <authorList>
            <person name="Delbaje E."/>
            <person name="Andreote A.P.D."/>
            <person name="Pellegrinetti T.A."/>
            <person name="Cruz R.B."/>
            <person name="Branco L.H.Z."/>
            <person name="Fiore M.F."/>
        </authorList>
    </citation>
    <scope>NUCLEOTIDE SEQUENCE [LARGE SCALE GENOMIC DNA]</scope>
    <source>
        <strain evidence="7">CCIBt3563</strain>
    </source>
</reference>
<dbReference type="PANTHER" id="PTHR41164:SF1">
    <property type="entry name" value="CURLI PRODUCTION ASSEMBLY_TRANSPORT COMPONENT CSGG"/>
    <property type="match status" value="1"/>
</dbReference>
<keyword evidence="4" id="KW-0564">Palmitate</keyword>
<keyword evidence="1" id="KW-1003">Cell membrane</keyword>
<dbReference type="EMBL" id="CP063311">
    <property type="protein sequence ID" value="QOV23592.1"/>
    <property type="molecule type" value="Genomic_DNA"/>
</dbReference>
<evidence type="ECO:0000256" key="1">
    <source>
        <dbReference type="ARBA" id="ARBA00022475"/>
    </source>
</evidence>
<evidence type="ECO:0000256" key="5">
    <source>
        <dbReference type="ARBA" id="ARBA00023288"/>
    </source>
</evidence>
<dbReference type="GO" id="GO:0030288">
    <property type="term" value="C:outer membrane-bounded periplasmic space"/>
    <property type="evidence" value="ECO:0007669"/>
    <property type="project" value="InterPro"/>
</dbReference>
<dbReference type="KEGG" id="aee:IM676_04630"/>
<dbReference type="InterPro" id="IPR005534">
    <property type="entry name" value="Curli_assmbl/transp-comp_CsgG"/>
</dbReference>
<gene>
    <name evidence="6" type="ORF">IM676_04630</name>
</gene>
<evidence type="ECO:0000313" key="7">
    <source>
        <dbReference type="Proteomes" id="UP000593846"/>
    </source>
</evidence>
<dbReference type="PANTHER" id="PTHR41164">
    <property type="entry name" value="CURLI PRODUCTION ASSEMBLY/TRANSPORT COMPONENT CSGG"/>
    <property type="match status" value="1"/>
</dbReference>
<evidence type="ECO:0000256" key="2">
    <source>
        <dbReference type="ARBA" id="ARBA00022729"/>
    </source>
</evidence>
<dbReference type="AlphaFoldDB" id="A0A7S6RHY4"/>
<keyword evidence="7" id="KW-1185">Reference proteome</keyword>
<dbReference type="Proteomes" id="UP000593846">
    <property type="component" value="Chromosome"/>
</dbReference>
<accession>A0A7S6RHY4</accession>
<sequence>MNKHFISKNLSFLLVGLLGTALIDSNNYPVKANTPPAIIAQASSQQKIRIAVLDFDYSALSNPQWLLDIFGGSAKGVSEVLVNRLVDSDKYRVIERSRLNAVLTEQNLGASGRVNPSTAAEIGRLLGVEVIIIGSVTQFDIQKKGSSFGLFGVNVGGQTTEALVSLNVRAVNTTTGEIIMVAEGSGVGTQKDDQVYVFGMGGGTTTSNEGKLLSVATQKAVEQVISEIDKKNNQLAAVPKVLPRVNAVVADISAGTVILNKGSSDGYSVGMKVSIERVGKEIKDPQTGKVIRRLTTPVGVVELYDVDTSSSVGKIVSGNGFKVGDLASPTQ</sequence>
<evidence type="ECO:0000256" key="3">
    <source>
        <dbReference type="ARBA" id="ARBA00023136"/>
    </source>
</evidence>
<organism evidence="6 7">
    <name type="scientific">Anabaenopsis elenkinii CCIBt3563</name>
    <dbReference type="NCBI Taxonomy" id="2779889"/>
    <lineage>
        <taxon>Bacteria</taxon>
        <taxon>Bacillati</taxon>
        <taxon>Cyanobacteriota</taxon>
        <taxon>Cyanophyceae</taxon>
        <taxon>Nostocales</taxon>
        <taxon>Nodulariaceae</taxon>
        <taxon>Anabaenopsis</taxon>
    </lineage>
</organism>
<dbReference type="Gene3D" id="3.40.50.10610">
    <property type="entry name" value="ABC-type transport auxiliary lipoprotein component"/>
    <property type="match status" value="1"/>
</dbReference>
<keyword evidence="3" id="KW-0472">Membrane</keyword>
<evidence type="ECO:0000256" key="4">
    <source>
        <dbReference type="ARBA" id="ARBA00023139"/>
    </source>
</evidence>
<evidence type="ECO:0000313" key="6">
    <source>
        <dbReference type="EMBL" id="QOV23592.1"/>
    </source>
</evidence>
<name>A0A7S6RHY4_9CYAN</name>